<proteinExistence type="predicted"/>
<keyword evidence="1" id="KW-0812">Transmembrane</keyword>
<accession>A0ABY5CW22</accession>
<evidence type="ECO:0000313" key="2">
    <source>
        <dbReference type="EMBL" id="USV02296.1"/>
    </source>
</evidence>
<dbReference type="Proteomes" id="UP001056873">
    <property type="component" value="Chromosome"/>
</dbReference>
<dbReference type="GeneID" id="75021773"/>
<dbReference type="RefSeq" id="WP_234590022.1">
    <property type="nucleotide sequence ID" value="NZ_CAMIPG010000005.1"/>
</dbReference>
<reference evidence="2" key="1">
    <citation type="journal article" date="2022" name="BMC Genomics">
        <title>Genome sequence of the entomopathogenic Serratia entomophila isolate 626 and characterisation of the species specific itaconate degradation pathway.</title>
        <authorList>
            <person name="Vaughan A.L."/>
            <person name="Altermann E."/>
            <person name="Glare T.R."/>
            <person name="Hurst M.R.H."/>
        </authorList>
    </citation>
    <scope>NUCLEOTIDE SEQUENCE</scope>
    <source>
        <strain evidence="2">626</strain>
    </source>
</reference>
<feature type="transmembrane region" description="Helical" evidence="1">
    <location>
        <begin position="31"/>
        <end position="47"/>
    </location>
</feature>
<dbReference type="Pfam" id="PF11086">
    <property type="entry name" value="DUF2878"/>
    <property type="match status" value="1"/>
</dbReference>
<dbReference type="EMBL" id="CP074347">
    <property type="protein sequence ID" value="USV02296.1"/>
    <property type="molecule type" value="Genomic_DNA"/>
</dbReference>
<dbReference type="InterPro" id="IPR021306">
    <property type="entry name" value="DUF2878"/>
</dbReference>
<feature type="transmembrane region" description="Helical" evidence="1">
    <location>
        <begin position="138"/>
        <end position="157"/>
    </location>
</feature>
<protein>
    <submittedName>
        <fullName evidence="2">DUF2878 domain-containing protein</fullName>
    </submittedName>
</protein>
<feature type="transmembrane region" description="Helical" evidence="1">
    <location>
        <begin position="105"/>
        <end position="123"/>
    </location>
</feature>
<evidence type="ECO:0000313" key="3">
    <source>
        <dbReference type="Proteomes" id="UP001056873"/>
    </source>
</evidence>
<keyword evidence="1" id="KW-0472">Membrane</keyword>
<name>A0ABY5CW22_9GAMM</name>
<keyword evidence="3" id="KW-1185">Reference proteome</keyword>
<feature type="transmembrane region" description="Helical" evidence="1">
    <location>
        <begin position="7"/>
        <end position="25"/>
    </location>
</feature>
<organism evidence="2 3">
    <name type="scientific">Serratia entomophila</name>
    <dbReference type="NCBI Taxonomy" id="42906"/>
    <lineage>
        <taxon>Bacteria</taxon>
        <taxon>Pseudomonadati</taxon>
        <taxon>Pseudomonadota</taxon>
        <taxon>Gammaproteobacteria</taxon>
        <taxon>Enterobacterales</taxon>
        <taxon>Yersiniaceae</taxon>
        <taxon>Serratia</taxon>
    </lineage>
</organism>
<evidence type="ECO:0000256" key="1">
    <source>
        <dbReference type="SAM" id="Phobius"/>
    </source>
</evidence>
<sequence length="165" mass="17992">MNKNHGGFWLATLGLGICWLLALLAGDRLNGILLAGAVLALIFTSAPRRKGAMLTAIGGIGMDGLWSYSGVLHYSEHVGLPLWTFALWLGFGCWWYWLLDRVRAAPWPLAVLGAVVGPFAYALCWKMGALRPGIPPEIMLLLLSVGWAIYLPAVSWLQMRKDAAS</sequence>
<gene>
    <name evidence="2" type="ORF">KFQ06_07240</name>
</gene>
<keyword evidence="1" id="KW-1133">Transmembrane helix</keyword>
<feature type="transmembrane region" description="Helical" evidence="1">
    <location>
        <begin position="80"/>
        <end position="98"/>
    </location>
</feature>